<keyword evidence="3" id="KW-1185">Reference proteome</keyword>
<reference evidence="2" key="3">
    <citation type="submission" date="2018-04" db="EMBL/GenBank/DDBJ databases">
        <authorList>
            <person name="Sheh A."/>
            <person name="Shen Z."/>
            <person name="Mannion A.J."/>
            <person name="Fox J.G."/>
        </authorList>
    </citation>
    <scope>NUCLEOTIDE SEQUENCE</scope>
    <source>
        <strain evidence="2">MIT 97-6194</strain>
    </source>
</reference>
<evidence type="ECO:0000313" key="1">
    <source>
        <dbReference type="EMBL" id="MWV69461.1"/>
    </source>
</evidence>
<accession>A0A347VT70</accession>
<dbReference type="OrthoDB" id="5328212at2"/>
<dbReference type="AlphaFoldDB" id="A0A347VT70"/>
<reference evidence="2 3" key="1">
    <citation type="journal article" date="2014" name="Genome Announc.">
        <title>Draft genome sequences of eight enterohepatic helicobacter species isolated from both laboratory and wild rodents.</title>
        <authorList>
            <person name="Sheh A."/>
            <person name="Shen Z."/>
            <person name="Fox J.G."/>
        </authorList>
    </citation>
    <scope>NUCLEOTIDE SEQUENCE [LARGE SCALE GENOMIC DNA]</scope>
    <source>
        <strain evidence="2 3">MIT 97-6194</strain>
    </source>
</reference>
<reference evidence="1 4" key="4">
    <citation type="submission" date="2019-12" db="EMBL/GenBank/DDBJ databases">
        <title>Multi-Generational Helicobacter saguini Isolates.</title>
        <authorList>
            <person name="Mannion A."/>
            <person name="Shen Z."/>
            <person name="Fox J.G."/>
        </authorList>
    </citation>
    <scope>NUCLEOTIDE SEQUENCE [LARGE SCALE GENOMIC DNA]</scope>
    <source>
        <strain evidence="1">16-048</strain>
        <strain evidence="4">16-048 (F4)</strain>
    </source>
</reference>
<dbReference type="RefSeq" id="WP_034571914.1">
    <property type="nucleotide sequence ID" value="NZ_JRMP02000017.1"/>
</dbReference>
<evidence type="ECO:0000313" key="3">
    <source>
        <dbReference type="Proteomes" id="UP000029714"/>
    </source>
</evidence>
<gene>
    <name evidence="1" type="ORF">DCO61_05420</name>
    <name evidence="2" type="ORF">LS64_009575</name>
</gene>
<dbReference type="EMBL" id="JRMP02000017">
    <property type="protein sequence ID" value="TLD92930.1"/>
    <property type="molecule type" value="Genomic_DNA"/>
</dbReference>
<dbReference type="EMBL" id="QBIU01000001">
    <property type="protein sequence ID" value="MWV69461.1"/>
    <property type="molecule type" value="Genomic_DNA"/>
</dbReference>
<dbReference type="Gene3D" id="2.20.110.10">
    <property type="entry name" value="Histone H3 K4-specific methyltransferase SET7/9 N-terminal domain"/>
    <property type="match status" value="1"/>
</dbReference>
<comment type="caution">
    <text evidence="2">The sequence shown here is derived from an EMBL/GenBank/DDBJ whole genome shotgun (WGS) entry which is preliminary data.</text>
</comment>
<evidence type="ECO:0008006" key="5">
    <source>
        <dbReference type="Google" id="ProtNLM"/>
    </source>
</evidence>
<evidence type="ECO:0000313" key="2">
    <source>
        <dbReference type="EMBL" id="TLD92930.1"/>
    </source>
</evidence>
<dbReference type="Proteomes" id="UP000477070">
    <property type="component" value="Unassembled WGS sequence"/>
</dbReference>
<name>A0A347VT70_9HELI</name>
<dbReference type="Proteomes" id="UP000029714">
    <property type="component" value="Unassembled WGS sequence"/>
</dbReference>
<reference evidence="2 3" key="2">
    <citation type="journal article" date="2016" name="Infect. Immun.">
        <title>Helicobacter saguini, a Novel Helicobacter Isolated from Cotton-Top Tamarins with Ulcerative Colitis, Has Proinflammatory Properties and Induces Typhlocolitis and Dysplasia in Gnotobiotic IL-10-/- Mice.</title>
        <authorList>
            <person name="Shen Z."/>
            <person name="Mannion A."/>
            <person name="Whary M.T."/>
            <person name="Muthupalani S."/>
            <person name="Sheh A."/>
            <person name="Feng Y."/>
            <person name="Gong G."/>
            <person name="Vandamme P."/>
            <person name="Holcombe H.R."/>
            <person name="Paster B.J."/>
            <person name="Fox J.G."/>
        </authorList>
    </citation>
    <scope>NUCLEOTIDE SEQUENCE [LARGE SCALE GENOMIC DNA]</scope>
    <source>
        <strain evidence="2 3">MIT 97-6194</strain>
    </source>
</reference>
<sequence>MNFLLRFLVIFTLFFMDLFARPCNAFIDNVEVKGECKGVLKHGQFVGFHPNGMPFWVVNFKNDVLHGSFTRFFPSGNVQFSGSYKNGKLDGKFVQYNVDNDRLQARFKHGVLHEWLYLIDSENNKLQALKYYYGKLKLQKYLDY</sequence>
<proteinExistence type="predicted"/>
<organism evidence="2 3">
    <name type="scientific">Helicobacter saguini</name>
    <dbReference type="NCBI Taxonomy" id="1548018"/>
    <lineage>
        <taxon>Bacteria</taxon>
        <taxon>Pseudomonadati</taxon>
        <taxon>Campylobacterota</taxon>
        <taxon>Epsilonproteobacteria</taxon>
        <taxon>Campylobacterales</taxon>
        <taxon>Helicobacteraceae</taxon>
        <taxon>Helicobacter</taxon>
    </lineage>
</organism>
<dbReference type="SUPFAM" id="SSF82185">
    <property type="entry name" value="Histone H3 K4-specific methyltransferase SET7/9 N-terminal domain"/>
    <property type="match status" value="1"/>
</dbReference>
<evidence type="ECO:0000313" key="4">
    <source>
        <dbReference type="Proteomes" id="UP000477070"/>
    </source>
</evidence>
<protein>
    <recommendedName>
        <fullName evidence="5">Toxin-antitoxin system YwqK family antitoxin</fullName>
    </recommendedName>
</protein>